<comment type="caution">
    <text evidence="3">The sequence shown here is derived from an EMBL/GenBank/DDBJ whole genome shotgun (WGS) entry which is preliminary data.</text>
</comment>
<keyword evidence="1" id="KW-1133">Transmembrane helix</keyword>
<keyword evidence="1" id="KW-0472">Membrane</keyword>
<proteinExistence type="predicted"/>
<keyword evidence="1" id="KW-0812">Transmembrane</keyword>
<feature type="domain" description="DUF6533" evidence="2">
    <location>
        <begin position="22"/>
        <end position="66"/>
    </location>
</feature>
<name>A0A8H8CJG8_PSICU</name>
<gene>
    <name evidence="3" type="ORF">JR316_007366</name>
</gene>
<evidence type="ECO:0000256" key="1">
    <source>
        <dbReference type="SAM" id="Phobius"/>
    </source>
</evidence>
<feature type="transmembrane region" description="Helical" evidence="1">
    <location>
        <begin position="19"/>
        <end position="36"/>
    </location>
</feature>
<sequence>MSVPVDPGVDMKLLHSIRFVSYFDVIAAALYIWDYLITFDMEVDLVWRSKWNTMKVLFLVQRYLPFADTVFLVLFQKVGRNLSISDCQQVYQALGCPFILKQTREESADLRCRDDAIGDSVMRNTSRSTSMGRLEPRAPRNYHLVHDLYRIMGS</sequence>
<dbReference type="InterPro" id="IPR045340">
    <property type="entry name" value="DUF6533"/>
</dbReference>
<dbReference type="Pfam" id="PF20151">
    <property type="entry name" value="DUF6533"/>
    <property type="match status" value="1"/>
</dbReference>
<organism evidence="3">
    <name type="scientific">Psilocybe cubensis</name>
    <name type="common">Psychedelic mushroom</name>
    <name type="synonym">Stropharia cubensis</name>
    <dbReference type="NCBI Taxonomy" id="181762"/>
    <lineage>
        <taxon>Eukaryota</taxon>
        <taxon>Fungi</taxon>
        <taxon>Dikarya</taxon>
        <taxon>Basidiomycota</taxon>
        <taxon>Agaricomycotina</taxon>
        <taxon>Agaricomycetes</taxon>
        <taxon>Agaricomycetidae</taxon>
        <taxon>Agaricales</taxon>
        <taxon>Agaricineae</taxon>
        <taxon>Strophariaceae</taxon>
        <taxon>Psilocybe</taxon>
    </lineage>
</organism>
<dbReference type="EMBL" id="JAFIQS010000007">
    <property type="protein sequence ID" value="KAG5167029.1"/>
    <property type="molecule type" value="Genomic_DNA"/>
</dbReference>
<accession>A0A8H8CJG8</accession>
<reference evidence="3" key="1">
    <citation type="submission" date="2021-02" db="EMBL/GenBank/DDBJ databases">
        <title>Psilocybe cubensis genome.</title>
        <authorList>
            <person name="Mckernan K.J."/>
            <person name="Crawford S."/>
            <person name="Trippe A."/>
            <person name="Kane L.T."/>
            <person name="Mclaughlin S."/>
        </authorList>
    </citation>
    <scope>NUCLEOTIDE SEQUENCE [LARGE SCALE GENOMIC DNA]</scope>
    <source>
        <strain evidence="3">MGC-MH-2018</strain>
    </source>
</reference>
<dbReference type="OrthoDB" id="2638860at2759"/>
<protein>
    <recommendedName>
        <fullName evidence="2">DUF6533 domain-containing protein</fullName>
    </recommendedName>
</protein>
<dbReference type="AlphaFoldDB" id="A0A8H8CJG8"/>
<evidence type="ECO:0000313" key="3">
    <source>
        <dbReference type="EMBL" id="KAG5167029.1"/>
    </source>
</evidence>
<evidence type="ECO:0000259" key="2">
    <source>
        <dbReference type="Pfam" id="PF20151"/>
    </source>
</evidence>